<evidence type="ECO:0000256" key="1">
    <source>
        <dbReference type="SAM" id="MobiDB-lite"/>
    </source>
</evidence>
<reference evidence="2" key="2">
    <citation type="submission" date="2015-03" db="UniProtKB">
        <authorList>
            <consortium name="EnsemblPlants"/>
        </authorList>
    </citation>
    <scope>IDENTIFICATION</scope>
</reference>
<proteinExistence type="predicted"/>
<dbReference type="EnsemblPlants" id="OBART03G37710.1">
    <property type="protein sequence ID" value="OBART03G37710.1"/>
    <property type="gene ID" value="OBART03G37710"/>
</dbReference>
<dbReference type="PaxDb" id="65489-OBART03G37710.1"/>
<feature type="compositionally biased region" description="Polar residues" evidence="1">
    <location>
        <begin position="62"/>
        <end position="78"/>
    </location>
</feature>
<dbReference type="AlphaFoldDB" id="A0A0D3FQA2"/>
<accession>A0A0D3FQA2</accession>
<dbReference type="Proteomes" id="UP000026960">
    <property type="component" value="Chromosome 3"/>
</dbReference>
<dbReference type="HOGENOM" id="CLU_1743306_0_0_1"/>
<feature type="compositionally biased region" description="Basic and acidic residues" evidence="1">
    <location>
        <begin position="79"/>
        <end position="95"/>
    </location>
</feature>
<name>A0A0D3FQA2_9ORYZ</name>
<organism evidence="2">
    <name type="scientific">Oryza barthii</name>
    <dbReference type="NCBI Taxonomy" id="65489"/>
    <lineage>
        <taxon>Eukaryota</taxon>
        <taxon>Viridiplantae</taxon>
        <taxon>Streptophyta</taxon>
        <taxon>Embryophyta</taxon>
        <taxon>Tracheophyta</taxon>
        <taxon>Spermatophyta</taxon>
        <taxon>Magnoliopsida</taxon>
        <taxon>Liliopsida</taxon>
        <taxon>Poales</taxon>
        <taxon>Poaceae</taxon>
        <taxon>BOP clade</taxon>
        <taxon>Oryzoideae</taxon>
        <taxon>Oryzeae</taxon>
        <taxon>Oryzinae</taxon>
        <taxon>Oryza</taxon>
    </lineage>
</organism>
<dbReference type="Gramene" id="OBART03G37710.1">
    <property type="protein sequence ID" value="OBART03G37710.1"/>
    <property type="gene ID" value="OBART03G37710"/>
</dbReference>
<evidence type="ECO:0000313" key="2">
    <source>
        <dbReference type="EnsemblPlants" id="OBART03G37710.1"/>
    </source>
</evidence>
<feature type="compositionally biased region" description="Low complexity" evidence="1">
    <location>
        <begin position="1"/>
        <end position="14"/>
    </location>
</feature>
<protein>
    <submittedName>
        <fullName evidence="2">Uncharacterized protein</fullName>
    </submittedName>
</protein>
<reference evidence="2" key="1">
    <citation type="journal article" date="2009" name="Rice">
        <title>De Novo Next Generation Sequencing of Plant Genomes.</title>
        <authorList>
            <person name="Rounsley S."/>
            <person name="Marri P.R."/>
            <person name="Yu Y."/>
            <person name="He R."/>
            <person name="Sisneros N."/>
            <person name="Goicoechea J.L."/>
            <person name="Lee S.J."/>
            <person name="Angelova A."/>
            <person name="Kudrna D."/>
            <person name="Luo M."/>
            <person name="Affourtit J."/>
            <person name="Desany B."/>
            <person name="Knight J."/>
            <person name="Niazi F."/>
            <person name="Egholm M."/>
            <person name="Wing R.A."/>
        </authorList>
    </citation>
    <scope>NUCLEOTIDE SEQUENCE [LARGE SCALE GENOMIC DNA]</scope>
    <source>
        <strain evidence="2">cv. IRGC 105608</strain>
    </source>
</reference>
<evidence type="ECO:0000313" key="3">
    <source>
        <dbReference type="Proteomes" id="UP000026960"/>
    </source>
</evidence>
<sequence length="150" mass="16743">MAAAALRSLASKSRMGLRALPKIQPQPAATVIPPRLLSHGGLLRRKHLTPPPPPPLTPYRFFSSSVSESRGTSPSPKQESSRAPRQTEEGEELFRMQDEEKLKLLSLIKNLKESEAIKREDPLFDITMKLVISSMAMLLVWTVSDILLME</sequence>
<keyword evidence="3" id="KW-1185">Reference proteome</keyword>
<feature type="region of interest" description="Disordered" evidence="1">
    <location>
        <begin position="1"/>
        <end position="95"/>
    </location>
</feature>